<dbReference type="GO" id="GO:0005761">
    <property type="term" value="C:mitochondrial ribosome"/>
    <property type="evidence" value="ECO:0007669"/>
    <property type="project" value="InterPro"/>
</dbReference>
<keyword evidence="4" id="KW-1185">Reference proteome</keyword>
<dbReference type="GO" id="GO:0003723">
    <property type="term" value="F:RNA binding"/>
    <property type="evidence" value="ECO:0007669"/>
    <property type="project" value="TreeGrafter"/>
</dbReference>
<dbReference type="Proteomes" id="UP000728032">
    <property type="component" value="Unassembled WGS sequence"/>
</dbReference>
<dbReference type="SUPFAM" id="SSF47072">
    <property type="entry name" value="Cysteine alpha-hairpin motif"/>
    <property type="match status" value="1"/>
</dbReference>
<evidence type="ECO:0000256" key="1">
    <source>
        <dbReference type="ARBA" id="ARBA00023157"/>
    </source>
</evidence>
<evidence type="ECO:0000313" key="4">
    <source>
        <dbReference type="Proteomes" id="UP000728032"/>
    </source>
</evidence>
<reference evidence="3" key="1">
    <citation type="submission" date="2020-11" db="EMBL/GenBank/DDBJ databases">
        <authorList>
            <person name="Tran Van P."/>
        </authorList>
    </citation>
    <scope>NUCLEOTIDE SEQUENCE</scope>
</reference>
<dbReference type="GO" id="GO:0005654">
    <property type="term" value="C:nucleoplasm"/>
    <property type="evidence" value="ECO:0007669"/>
    <property type="project" value="TreeGrafter"/>
</dbReference>
<dbReference type="Gene3D" id="1.10.287.1130">
    <property type="entry name" value="CytochromE C oxidase copper chaperone"/>
    <property type="match status" value="1"/>
</dbReference>
<dbReference type="InterPro" id="IPR033620">
    <property type="entry name" value="Ribosomal_mS37_met"/>
</dbReference>
<organism evidence="3">
    <name type="scientific">Oppiella nova</name>
    <dbReference type="NCBI Taxonomy" id="334625"/>
    <lineage>
        <taxon>Eukaryota</taxon>
        <taxon>Metazoa</taxon>
        <taxon>Ecdysozoa</taxon>
        <taxon>Arthropoda</taxon>
        <taxon>Chelicerata</taxon>
        <taxon>Arachnida</taxon>
        <taxon>Acari</taxon>
        <taxon>Acariformes</taxon>
        <taxon>Sarcoptiformes</taxon>
        <taxon>Oribatida</taxon>
        <taxon>Brachypylina</taxon>
        <taxon>Oppioidea</taxon>
        <taxon>Oppiidae</taxon>
        <taxon>Oppiella</taxon>
    </lineage>
</organism>
<feature type="domain" description="CHCH" evidence="2">
    <location>
        <begin position="4"/>
        <end position="36"/>
    </location>
</feature>
<protein>
    <recommendedName>
        <fullName evidence="2">CHCH domain-containing protein</fullName>
    </recommendedName>
</protein>
<dbReference type="PANTHER" id="PTHR31278:SF2">
    <property type="entry name" value="SMALL RIBOSOMAL SUBUNIT PROTEIN MS37"/>
    <property type="match status" value="1"/>
</dbReference>
<dbReference type="GO" id="GO:0032543">
    <property type="term" value="P:mitochondrial translation"/>
    <property type="evidence" value="ECO:0007669"/>
    <property type="project" value="InterPro"/>
</dbReference>
<dbReference type="InterPro" id="IPR009069">
    <property type="entry name" value="Cys_alpha_HP_mot_SF"/>
</dbReference>
<proteinExistence type="predicted"/>
<dbReference type="PANTHER" id="PTHR31278">
    <property type="entry name" value="CHCHD1"/>
    <property type="match status" value="1"/>
</dbReference>
<name>A0A7R9R1R0_9ACAR</name>
<dbReference type="AlphaFoldDB" id="A0A7R9R1R0"/>
<dbReference type="Pfam" id="PF06747">
    <property type="entry name" value="CHCH"/>
    <property type="match status" value="1"/>
</dbReference>
<evidence type="ECO:0000259" key="2">
    <source>
        <dbReference type="Pfam" id="PF06747"/>
    </source>
</evidence>
<keyword evidence="1" id="KW-1015">Disulfide bond</keyword>
<accession>A0A7R9R1R0</accession>
<feature type="non-terminal residue" evidence="3">
    <location>
        <position position="1"/>
    </location>
</feature>
<dbReference type="OrthoDB" id="5825849at2759"/>
<gene>
    <name evidence="3" type="ORF">ONB1V03_LOCUS21795</name>
</gene>
<dbReference type="EMBL" id="OC959276">
    <property type="protein sequence ID" value="CAD7665237.1"/>
    <property type="molecule type" value="Genomic_DNA"/>
</dbReference>
<evidence type="ECO:0000313" key="3">
    <source>
        <dbReference type="EMBL" id="CAD7665237.1"/>
    </source>
</evidence>
<dbReference type="EMBL" id="CAJPVJ010044451">
    <property type="protein sequence ID" value="CAG2182374.1"/>
    <property type="molecule type" value="Genomic_DNA"/>
</dbReference>
<dbReference type="InterPro" id="IPR010625">
    <property type="entry name" value="CHCH"/>
</dbReference>
<sequence length="78" mass="9072">DVVCIPQMMEMLSCFKTNDFDQSKCGPQITAFQSCYDKYVDDRKTKELNNDDVIPTPGQQKLSKDQMNVLLQRWPQPK</sequence>